<organism evidence="2 3">
    <name type="scientific">Cinchona calisaya</name>
    <dbReference type="NCBI Taxonomy" id="153742"/>
    <lineage>
        <taxon>Eukaryota</taxon>
        <taxon>Viridiplantae</taxon>
        <taxon>Streptophyta</taxon>
        <taxon>Embryophyta</taxon>
        <taxon>Tracheophyta</taxon>
        <taxon>Spermatophyta</taxon>
        <taxon>Magnoliopsida</taxon>
        <taxon>eudicotyledons</taxon>
        <taxon>Gunneridae</taxon>
        <taxon>Pentapetalae</taxon>
        <taxon>asterids</taxon>
        <taxon>lamiids</taxon>
        <taxon>Gentianales</taxon>
        <taxon>Rubiaceae</taxon>
        <taxon>Cinchonoideae</taxon>
        <taxon>Cinchoneae</taxon>
        <taxon>Cinchona</taxon>
    </lineage>
</organism>
<dbReference type="PROSITE" id="PS50191">
    <property type="entry name" value="CRAL_TRIO"/>
    <property type="match status" value="1"/>
</dbReference>
<keyword evidence="3" id="KW-1185">Reference proteome</keyword>
<name>A0ABD3ACM1_9GENT</name>
<dbReference type="AlphaFoldDB" id="A0ABD3ACM1"/>
<dbReference type="SUPFAM" id="SSF52087">
    <property type="entry name" value="CRAL/TRIO domain"/>
    <property type="match status" value="1"/>
</dbReference>
<evidence type="ECO:0000313" key="3">
    <source>
        <dbReference type="Proteomes" id="UP001630127"/>
    </source>
</evidence>
<evidence type="ECO:0000259" key="1">
    <source>
        <dbReference type="PROSITE" id="PS50191"/>
    </source>
</evidence>
<dbReference type="CDD" id="cd00170">
    <property type="entry name" value="SEC14"/>
    <property type="match status" value="1"/>
</dbReference>
<protein>
    <recommendedName>
        <fullName evidence="1">CRAL-TRIO domain-containing protein</fullName>
    </recommendedName>
</protein>
<gene>
    <name evidence="2" type="ORF">ACH5RR_008806</name>
</gene>
<sequence length="207" mass="23871">MAINLCHFNFTCPVFSTQPIKIRKLLATRNCALPPNDAQKLVIEVKEKLEKEYNSLPAGKNGRDDVLLDFIQYEYNQQPKVTDVCQLDVLEAGFSEDEQLCVFLVEKAPSKLPAGKEQILGIIDLRGFGTENADVRFLTFLFDVFYYYYPRRLGEVLFVDAPFIFQPVWQLVKPMLKSYASLLRFCSAEVAREEYFTYETVPANLRK</sequence>
<comment type="caution">
    <text evidence="2">The sequence shown here is derived from an EMBL/GenBank/DDBJ whole genome shotgun (WGS) entry which is preliminary data.</text>
</comment>
<proteinExistence type="predicted"/>
<evidence type="ECO:0000313" key="2">
    <source>
        <dbReference type="EMBL" id="KAL3529484.1"/>
    </source>
</evidence>
<accession>A0ABD3ACM1</accession>
<dbReference type="InterPro" id="IPR001251">
    <property type="entry name" value="CRAL-TRIO_dom"/>
</dbReference>
<dbReference type="Proteomes" id="UP001630127">
    <property type="component" value="Unassembled WGS sequence"/>
</dbReference>
<dbReference type="Pfam" id="PF00650">
    <property type="entry name" value="CRAL_TRIO"/>
    <property type="match status" value="1"/>
</dbReference>
<dbReference type="InterPro" id="IPR036865">
    <property type="entry name" value="CRAL-TRIO_dom_sf"/>
</dbReference>
<dbReference type="PANTHER" id="PTHR47556:SF1">
    <property type="entry name" value="SEC14P-LIKE PHOSPHATIDYLINOSITOL TRANSFER FAMILY PROTEIN"/>
    <property type="match status" value="1"/>
</dbReference>
<dbReference type="SMART" id="SM00516">
    <property type="entry name" value="SEC14"/>
    <property type="match status" value="1"/>
</dbReference>
<dbReference type="Gene3D" id="3.40.525.10">
    <property type="entry name" value="CRAL-TRIO lipid binding domain"/>
    <property type="match status" value="1"/>
</dbReference>
<reference evidence="2 3" key="1">
    <citation type="submission" date="2024-11" db="EMBL/GenBank/DDBJ databases">
        <title>A near-complete genome assembly of Cinchona calisaya.</title>
        <authorList>
            <person name="Lian D.C."/>
            <person name="Zhao X.W."/>
            <person name="Wei L."/>
        </authorList>
    </citation>
    <scope>NUCLEOTIDE SEQUENCE [LARGE SCALE GENOMIC DNA]</scope>
    <source>
        <tissue evidence="2">Nenye</tissue>
    </source>
</reference>
<feature type="domain" description="CRAL-TRIO" evidence="1">
    <location>
        <begin position="41"/>
        <end position="207"/>
    </location>
</feature>
<dbReference type="PANTHER" id="PTHR47556">
    <property type="entry name" value="SEC14P-LIKE PHOSPHATIDYLINOSITOL TRANSFER FAMILY PROTEIN"/>
    <property type="match status" value="1"/>
</dbReference>
<dbReference type="EMBL" id="JBJUIK010000004">
    <property type="protein sequence ID" value="KAL3529484.1"/>
    <property type="molecule type" value="Genomic_DNA"/>
</dbReference>